<protein>
    <submittedName>
        <fullName evidence="1">Uncharacterized protein</fullName>
    </submittedName>
</protein>
<comment type="caution">
    <text evidence="1">The sequence shown here is derived from an EMBL/GenBank/DDBJ whole genome shotgun (WGS) entry which is preliminary data.</text>
</comment>
<dbReference type="Proteomes" id="UP001182355">
    <property type="component" value="Unassembled WGS sequence"/>
</dbReference>
<accession>A0AAD2V5I3</accession>
<gene>
    <name evidence="1" type="ORF">RSF11_004467</name>
</gene>
<organism evidence="1 2">
    <name type="scientific">Yersinia enterocolitica</name>
    <dbReference type="NCBI Taxonomy" id="630"/>
    <lineage>
        <taxon>Bacteria</taxon>
        <taxon>Pseudomonadati</taxon>
        <taxon>Pseudomonadota</taxon>
        <taxon>Gammaproteobacteria</taxon>
        <taxon>Enterobacterales</taxon>
        <taxon>Yersiniaceae</taxon>
        <taxon>Yersinia</taxon>
    </lineage>
</organism>
<dbReference type="RefSeq" id="WP_408545535.1">
    <property type="nucleotide sequence ID" value="NZ_JBGEDR010000022.1"/>
</dbReference>
<dbReference type="AlphaFoldDB" id="A0AAD2V5I3"/>
<evidence type="ECO:0000313" key="2">
    <source>
        <dbReference type="Proteomes" id="UP001182355"/>
    </source>
</evidence>
<evidence type="ECO:0000313" key="1">
    <source>
        <dbReference type="EMBL" id="ELI8104680.1"/>
    </source>
</evidence>
<reference evidence="1" key="1">
    <citation type="submission" date="2023-02" db="EMBL/GenBank/DDBJ databases">
        <authorList>
            <person name="Ashton P.M."/>
            <person name="Dallman T."/>
            <person name="Nair S."/>
            <person name="De Pinna E."/>
            <person name="Peters T."/>
            <person name="Grant K."/>
        </authorList>
    </citation>
    <scope>NUCLEOTIDE SEQUENCE</scope>
    <source>
        <strain evidence="1">01103883</strain>
    </source>
</reference>
<sequence length="97" mass="11122">MNVSQIMVLDKITKGFDSRDEKALEARTAELNTEIKIKHIEALFKQVGFCDLNQKALHLMLNNSDFQEMASQFLWDSMLIAAKYERAMMIDGHEEAA</sequence>
<dbReference type="EMBL" id="ABNAVX010000083">
    <property type="protein sequence ID" value="ELI8104680.1"/>
    <property type="molecule type" value="Genomic_DNA"/>
</dbReference>
<proteinExistence type="predicted"/>
<name>A0AAD2V5I3_YEREN</name>